<dbReference type="NCBIfam" id="NF033788">
    <property type="entry name" value="HTH_metalloreg"/>
    <property type="match status" value="1"/>
</dbReference>
<name>X0UA72_9ZZZZ</name>
<evidence type="ECO:0000256" key="1">
    <source>
        <dbReference type="ARBA" id="ARBA00023015"/>
    </source>
</evidence>
<keyword evidence="3" id="KW-0804">Transcription</keyword>
<evidence type="ECO:0000256" key="2">
    <source>
        <dbReference type="ARBA" id="ARBA00023125"/>
    </source>
</evidence>
<evidence type="ECO:0000313" key="5">
    <source>
        <dbReference type="EMBL" id="GAG02435.1"/>
    </source>
</evidence>
<reference evidence="5" key="1">
    <citation type="journal article" date="2014" name="Front. Microbiol.">
        <title>High frequency of phylogenetically diverse reductive dehalogenase-homologous genes in deep subseafloor sedimentary metagenomes.</title>
        <authorList>
            <person name="Kawai M."/>
            <person name="Futagami T."/>
            <person name="Toyoda A."/>
            <person name="Takaki Y."/>
            <person name="Nishi S."/>
            <person name="Hori S."/>
            <person name="Arai W."/>
            <person name="Tsubouchi T."/>
            <person name="Morono Y."/>
            <person name="Uchiyama I."/>
            <person name="Ito T."/>
            <person name="Fujiyama A."/>
            <person name="Inagaki F."/>
            <person name="Takami H."/>
        </authorList>
    </citation>
    <scope>NUCLEOTIDE SEQUENCE</scope>
    <source>
        <strain evidence="5">Expedition CK06-06</strain>
    </source>
</reference>
<protein>
    <recommendedName>
        <fullName evidence="4">HTH arsR-type domain-containing protein</fullName>
    </recommendedName>
</protein>
<dbReference type="SUPFAM" id="SSF46785">
    <property type="entry name" value="Winged helix' DNA-binding domain"/>
    <property type="match status" value="1"/>
</dbReference>
<gene>
    <name evidence="5" type="ORF">S01H1_34281</name>
</gene>
<organism evidence="5">
    <name type="scientific">marine sediment metagenome</name>
    <dbReference type="NCBI Taxonomy" id="412755"/>
    <lineage>
        <taxon>unclassified sequences</taxon>
        <taxon>metagenomes</taxon>
        <taxon>ecological metagenomes</taxon>
    </lineage>
</organism>
<dbReference type="GO" id="GO:0003700">
    <property type="term" value="F:DNA-binding transcription factor activity"/>
    <property type="evidence" value="ECO:0007669"/>
    <property type="project" value="InterPro"/>
</dbReference>
<feature type="non-terminal residue" evidence="5">
    <location>
        <position position="127"/>
    </location>
</feature>
<dbReference type="Pfam" id="PF01022">
    <property type="entry name" value="HTH_5"/>
    <property type="match status" value="1"/>
</dbReference>
<dbReference type="PRINTS" id="PR00778">
    <property type="entry name" value="HTHARSR"/>
</dbReference>
<dbReference type="PANTHER" id="PTHR33154">
    <property type="entry name" value="TRANSCRIPTIONAL REGULATOR, ARSR FAMILY"/>
    <property type="match status" value="1"/>
</dbReference>
<dbReference type="PANTHER" id="PTHR33154:SF18">
    <property type="entry name" value="ARSENICAL RESISTANCE OPERON REPRESSOR"/>
    <property type="match status" value="1"/>
</dbReference>
<dbReference type="EMBL" id="BARS01021337">
    <property type="protein sequence ID" value="GAG02435.1"/>
    <property type="molecule type" value="Genomic_DNA"/>
</dbReference>
<dbReference type="CDD" id="cd00090">
    <property type="entry name" value="HTH_ARSR"/>
    <property type="match status" value="1"/>
</dbReference>
<dbReference type="InterPro" id="IPR001845">
    <property type="entry name" value="HTH_ArsR_DNA-bd_dom"/>
</dbReference>
<dbReference type="GO" id="GO:0003677">
    <property type="term" value="F:DNA binding"/>
    <property type="evidence" value="ECO:0007669"/>
    <property type="project" value="UniProtKB-KW"/>
</dbReference>
<feature type="domain" description="HTH arsR-type" evidence="4">
    <location>
        <begin position="14"/>
        <end position="108"/>
    </location>
</feature>
<sequence length="127" mass="14843">MKNQERKEVGKKTTMEKEKIDIAKTFGVLGSKVRLQILKIIANEEKCVNFLSKNLRLSQPTISYHLGLLLNFGLVEQFKKAQWVRYRLNKNRLAELMSDFSKLYGILKLQKKQVTTHGKNHRVRRDG</sequence>
<dbReference type="InterPro" id="IPR036390">
    <property type="entry name" value="WH_DNA-bd_sf"/>
</dbReference>
<keyword evidence="2" id="KW-0238">DNA-binding</keyword>
<dbReference type="AlphaFoldDB" id="X0UA72"/>
<dbReference type="InterPro" id="IPR051081">
    <property type="entry name" value="HTH_MetalResp_TranReg"/>
</dbReference>
<dbReference type="InterPro" id="IPR036388">
    <property type="entry name" value="WH-like_DNA-bd_sf"/>
</dbReference>
<dbReference type="InterPro" id="IPR011991">
    <property type="entry name" value="ArsR-like_HTH"/>
</dbReference>
<comment type="caution">
    <text evidence="5">The sequence shown here is derived from an EMBL/GenBank/DDBJ whole genome shotgun (WGS) entry which is preliminary data.</text>
</comment>
<dbReference type="Gene3D" id="1.10.10.10">
    <property type="entry name" value="Winged helix-like DNA-binding domain superfamily/Winged helix DNA-binding domain"/>
    <property type="match status" value="1"/>
</dbReference>
<evidence type="ECO:0000256" key="3">
    <source>
        <dbReference type="ARBA" id="ARBA00023163"/>
    </source>
</evidence>
<keyword evidence="1" id="KW-0805">Transcription regulation</keyword>
<dbReference type="SMART" id="SM00418">
    <property type="entry name" value="HTH_ARSR"/>
    <property type="match status" value="1"/>
</dbReference>
<accession>X0UA72</accession>
<proteinExistence type="predicted"/>
<dbReference type="PROSITE" id="PS50987">
    <property type="entry name" value="HTH_ARSR_2"/>
    <property type="match status" value="1"/>
</dbReference>
<evidence type="ECO:0000259" key="4">
    <source>
        <dbReference type="PROSITE" id="PS50987"/>
    </source>
</evidence>